<keyword evidence="2" id="KW-1185">Reference proteome</keyword>
<gene>
    <name evidence="1" type="ORF">PSAL_016360</name>
</gene>
<evidence type="ECO:0000313" key="1">
    <source>
        <dbReference type="EMBL" id="QPM90398.1"/>
    </source>
</evidence>
<protein>
    <submittedName>
        <fullName evidence="1">Uncharacterized protein</fullName>
    </submittedName>
</protein>
<sequence length="31" mass="3427">MIIQGRPANLDRPPLPVVQGGRQPEKIDTDD</sequence>
<dbReference type="Proteomes" id="UP000283786">
    <property type="component" value="Chromosome"/>
</dbReference>
<proteinExistence type="predicted"/>
<name>A0A418SH77_9RHOB</name>
<evidence type="ECO:0000313" key="2">
    <source>
        <dbReference type="Proteomes" id="UP000283786"/>
    </source>
</evidence>
<dbReference type="KEGG" id="palw:PSAL_016360"/>
<dbReference type="AlphaFoldDB" id="A0A418SH77"/>
<accession>A0A418SH77</accession>
<reference evidence="1 2" key="1">
    <citation type="submission" date="2020-08" db="EMBL/GenBank/DDBJ databases">
        <title>Genome sequence of Rhodobacteraceae bacterium Lw-13e.</title>
        <authorList>
            <person name="Poehlein A."/>
            <person name="Wolter L."/>
            <person name="Daniel R."/>
            <person name="Brinkhoff T."/>
        </authorList>
    </citation>
    <scope>NUCLEOTIDE SEQUENCE [LARGE SCALE GENOMIC DNA]</scope>
    <source>
        <strain evidence="1 2">Lw-13e</strain>
    </source>
</reference>
<dbReference type="EMBL" id="CP060436">
    <property type="protein sequence ID" value="QPM90398.1"/>
    <property type="molecule type" value="Genomic_DNA"/>
</dbReference>
<organism evidence="1 2">
    <name type="scientific">Pseudooceanicola algae</name>
    <dbReference type="NCBI Taxonomy" id="1537215"/>
    <lineage>
        <taxon>Bacteria</taxon>
        <taxon>Pseudomonadati</taxon>
        <taxon>Pseudomonadota</taxon>
        <taxon>Alphaproteobacteria</taxon>
        <taxon>Rhodobacterales</taxon>
        <taxon>Paracoccaceae</taxon>
        <taxon>Pseudooceanicola</taxon>
    </lineage>
</organism>